<dbReference type="InterPro" id="IPR014001">
    <property type="entry name" value="Helicase_ATP-bd"/>
</dbReference>
<dbReference type="PANTHER" id="PTHR47396:SF1">
    <property type="entry name" value="ATP-DEPENDENT HELICASE IRC3-RELATED"/>
    <property type="match status" value="1"/>
</dbReference>
<evidence type="ECO:0000313" key="3">
    <source>
        <dbReference type="Proteomes" id="UP000322644"/>
    </source>
</evidence>
<dbReference type="InterPro" id="IPR001650">
    <property type="entry name" value="Helicase_C-like"/>
</dbReference>
<keyword evidence="2" id="KW-0255">Endonuclease</keyword>
<dbReference type="Pfam" id="PF04851">
    <property type="entry name" value="ResIII"/>
    <property type="match status" value="1"/>
</dbReference>
<sequence length="1084" mass="124351">MIELLKLEIDCYKKTGCKNIVQQLLAPTMKINVDNVTVHNGYTIVLSGEDKYCLLRNEVNAPKEYQYILKVDKKATAENISNGDIRFIKWIKHPLLANHTTEGVIKSWDKQFNFVEEDLEQDIKGLREPQIAALYSILSHFKVSKKMGIVVMPTGTGKTETMLSVLIANKCKKILITVPSDALRTQIFNKFYTLGLLKEFGIINSSALNPKVGILNENFSSLAELEEFIKNCNITVTTMNLLSSYDKDKLETIAKEYEYLFIDEAHHSQASSWSRIRDFFKEKTILQFTATPFRNDGKRLEGDIIFNFPLKKAQEQGYFKSISFSPIREYELEKGDILIAEKAVQQLRDDFSQGYEHILMARCENKKRAEEVFKLYEKYTDLNPVLIHSSIPNKKETMDSIVNSKHKIIVAVDMLGEGFDLPQLKIAAFHDIRKSLPVTLQFAGRFTRTSFDKKLGNATFIANLADVKVKEELDSLYAMDSDWNLLLSELSTGKTEEKIELDEFLKGFSNIDEATIPFQNINMAMSTVVYKNNSSSFNLKKYKSGLKGYDKFQYKFEYINESKNTLVFIYADKKNMDWVNYHDIYEFQWNLMVLYYDDSNKLLYIHSSDKSSLYKEVANYILNNEAIILNELNVFKIFHNILRVSLQNVGLKEWMNKHIRFRMLTGSDIEEAISKTAQTKSQKAFVFGSGYDDGNKISLGCSYKGRIWSYARGSLNDYVKWCDVIGSKMIDPNIDPNQILKDTLIPKYMDCIPNKHAVSIDWDESYYEYSDNKKNVEIDGSKINVIDLSLSIDTLQKGKIVFSLTTPDKEISFEQTIAKKVDATTGETYGKFNFSKISSENIDIQIGNKKCSLVEYFKDNPPMIWFADGSSLQGIKYVELKQLIQAYPAEKLIDWNWNGVDIGKESQGVNPLIIDSIQYVTIKRLKTFDFDIIYDDDGSGEIADIVTIKEKDDVILIQFYHLKFAHGDSVGQRVSDFYEVCGQAQKSIIWKHKSGVEFFERLLRREIKSKNGNERSRIEKGSKEDLERLLKIAKNIKPMKFEIFIVQPGLSKQNTNDTIQTLIGVTESYLKEVGGVDLGVIVNE</sequence>
<dbReference type="SUPFAM" id="SSF52540">
    <property type="entry name" value="P-loop containing nucleoside triphosphate hydrolases"/>
    <property type="match status" value="1"/>
</dbReference>
<dbReference type="PROSITE" id="PS51192">
    <property type="entry name" value="HELICASE_ATP_BIND_1"/>
    <property type="match status" value="1"/>
</dbReference>
<dbReference type="InterPro" id="IPR050742">
    <property type="entry name" value="Helicase_Restrict-Modif_Enz"/>
</dbReference>
<dbReference type="CDD" id="cd17926">
    <property type="entry name" value="DEXHc_RE"/>
    <property type="match status" value="1"/>
</dbReference>
<feature type="domain" description="Helicase ATP-binding" evidence="1">
    <location>
        <begin position="139"/>
        <end position="310"/>
    </location>
</feature>
<name>A0A5C2HC34_9BACT</name>
<keyword evidence="2" id="KW-0540">Nuclease</keyword>
<dbReference type="Gene3D" id="3.40.50.300">
    <property type="entry name" value="P-loop containing nucleotide triphosphate hydrolases"/>
    <property type="match status" value="2"/>
</dbReference>
<dbReference type="RefSeq" id="WP_066388050.1">
    <property type="nucleotide sequence ID" value="NZ_CP036246.2"/>
</dbReference>
<evidence type="ECO:0000259" key="1">
    <source>
        <dbReference type="PROSITE" id="PS51192"/>
    </source>
</evidence>
<dbReference type="EMBL" id="CP036246">
    <property type="protein sequence ID" value="QEP40447.1"/>
    <property type="molecule type" value="Genomic_DNA"/>
</dbReference>
<dbReference type="GO" id="GO:0003677">
    <property type="term" value="F:DNA binding"/>
    <property type="evidence" value="ECO:0007669"/>
    <property type="project" value="InterPro"/>
</dbReference>
<reference evidence="2 3" key="2">
    <citation type="submission" date="2019-09" db="EMBL/GenBank/DDBJ databases">
        <title>Taxonomic note: a critical rebuttal of the proposed division of the genus Arcobacter into six genera, emended descriptions of Arcobacter anaerophilus and the genus Arcobacter, and an assessment of genus-level boundaries for Epsilonproteobacteria using in silico genomic comparator tools.</title>
        <authorList>
            <person name="On S.L.W."/>
            <person name="Miller W.G."/>
            <person name="Biggs P."/>
            <person name="Cornelius A."/>
            <person name="Vandamme P."/>
        </authorList>
    </citation>
    <scope>NUCLEOTIDE SEQUENCE [LARGE SCALE GENOMIC DNA]</scope>
    <source>
        <strain evidence="2 3">CCUG 56899</strain>
    </source>
</reference>
<dbReference type="GO" id="GO:0005829">
    <property type="term" value="C:cytosol"/>
    <property type="evidence" value="ECO:0007669"/>
    <property type="project" value="TreeGrafter"/>
</dbReference>
<dbReference type="PANTHER" id="PTHR47396">
    <property type="entry name" value="TYPE I RESTRICTION ENZYME ECOKI R PROTEIN"/>
    <property type="match status" value="1"/>
</dbReference>
<dbReference type="SMART" id="SM00487">
    <property type="entry name" value="DEXDc"/>
    <property type="match status" value="1"/>
</dbReference>
<dbReference type="GO" id="GO:0004519">
    <property type="term" value="F:endonuclease activity"/>
    <property type="evidence" value="ECO:0007669"/>
    <property type="project" value="UniProtKB-KW"/>
</dbReference>
<evidence type="ECO:0000313" key="2">
    <source>
        <dbReference type="EMBL" id="QEP40447.1"/>
    </source>
</evidence>
<dbReference type="Pfam" id="PF00271">
    <property type="entry name" value="Helicase_C"/>
    <property type="match status" value="1"/>
</dbReference>
<dbReference type="GO" id="GO:0016787">
    <property type="term" value="F:hydrolase activity"/>
    <property type="evidence" value="ECO:0007669"/>
    <property type="project" value="InterPro"/>
</dbReference>
<dbReference type="InterPro" id="IPR027417">
    <property type="entry name" value="P-loop_NTPase"/>
</dbReference>
<accession>A0A5C2HC34</accession>
<dbReference type="GO" id="GO:0005524">
    <property type="term" value="F:ATP binding"/>
    <property type="evidence" value="ECO:0007669"/>
    <property type="project" value="InterPro"/>
</dbReference>
<gene>
    <name evidence="2" type="ORF">APORC_0838</name>
</gene>
<proteinExistence type="predicted"/>
<organism evidence="2 3">
    <name type="scientific">Arcobacter porcinus</name>
    <dbReference type="NCBI Taxonomy" id="1935204"/>
    <lineage>
        <taxon>Bacteria</taxon>
        <taxon>Pseudomonadati</taxon>
        <taxon>Campylobacterota</taxon>
        <taxon>Epsilonproteobacteria</taxon>
        <taxon>Campylobacterales</taxon>
        <taxon>Arcobacteraceae</taxon>
        <taxon>Arcobacter</taxon>
    </lineage>
</organism>
<keyword evidence="2" id="KW-0378">Hydrolase</keyword>
<dbReference type="InterPro" id="IPR006935">
    <property type="entry name" value="Helicase/UvrB_N"/>
</dbReference>
<dbReference type="AlphaFoldDB" id="A0A5C2HC34"/>
<protein>
    <submittedName>
        <fullName evidence="2">Type IV methyl-directed restriction endonuclease</fullName>
    </submittedName>
</protein>
<dbReference type="Proteomes" id="UP000322644">
    <property type="component" value="Chromosome"/>
</dbReference>
<dbReference type="KEGG" id="apoc:APORC_0838"/>
<reference evidence="2 3" key="1">
    <citation type="submission" date="2019-09" db="EMBL/GenBank/DDBJ databases">
        <title>Complete genome sequencing of four Arcobacter species reveals a diverse suite of mobile elements.</title>
        <authorList>
            <person name="Miller W.G."/>
            <person name="Yee E."/>
            <person name="Bono J.L."/>
        </authorList>
    </citation>
    <scope>NUCLEOTIDE SEQUENCE [LARGE SCALE GENOMIC DNA]</scope>
    <source>
        <strain evidence="2 3">CCUG 56899</strain>
    </source>
</reference>